<protein>
    <submittedName>
        <fullName evidence="1">Uncharacterized protein</fullName>
    </submittedName>
</protein>
<gene>
    <name evidence="1" type="ORF">MRATA1EN22A_LOCUS14558</name>
</gene>
<organism evidence="1 2">
    <name type="scientific">Rangifer tarandus platyrhynchus</name>
    <name type="common">Svalbard reindeer</name>
    <dbReference type="NCBI Taxonomy" id="3082113"/>
    <lineage>
        <taxon>Eukaryota</taxon>
        <taxon>Metazoa</taxon>
        <taxon>Chordata</taxon>
        <taxon>Craniata</taxon>
        <taxon>Vertebrata</taxon>
        <taxon>Euteleostomi</taxon>
        <taxon>Mammalia</taxon>
        <taxon>Eutheria</taxon>
        <taxon>Laurasiatheria</taxon>
        <taxon>Artiodactyla</taxon>
        <taxon>Ruminantia</taxon>
        <taxon>Pecora</taxon>
        <taxon>Cervidae</taxon>
        <taxon>Odocoileinae</taxon>
        <taxon>Rangifer</taxon>
    </lineage>
</organism>
<dbReference type="Proteomes" id="UP001162501">
    <property type="component" value="Chromosome 25"/>
</dbReference>
<evidence type="ECO:0000313" key="1">
    <source>
        <dbReference type="EMBL" id="CAN0264439.1"/>
    </source>
</evidence>
<reference evidence="1" key="1">
    <citation type="submission" date="2023-05" db="EMBL/GenBank/DDBJ databases">
        <authorList>
            <consortium name="ELIXIR-Norway"/>
        </authorList>
    </citation>
    <scope>NUCLEOTIDE SEQUENCE</scope>
</reference>
<reference evidence="1" key="2">
    <citation type="submission" date="2025-03" db="EMBL/GenBank/DDBJ databases">
        <authorList>
            <consortium name="ELIXIR-Norway"/>
            <consortium name="Elixir Norway"/>
        </authorList>
    </citation>
    <scope>NUCLEOTIDE SEQUENCE</scope>
</reference>
<dbReference type="EMBL" id="OX596109">
    <property type="protein sequence ID" value="CAN0264439.1"/>
    <property type="molecule type" value="Genomic_DNA"/>
</dbReference>
<proteinExistence type="predicted"/>
<evidence type="ECO:0000313" key="2">
    <source>
        <dbReference type="Proteomes" id="UP001162501"/>
    </source>
</evidence>
<name>A0AC59Z6G1_RANTA</name>
<accession>A0AC59Z6G1</accession>
<sequence>MESGHRPLGTKPPARAPLLAGRSQRRGESSGGGLARGYSAVGRGHMGLPGQASPVSPDPRPFPQPPLPGSGAEADRPLRVPDLSYGNQERLDAHWSLSDPRLDGRPPGLAWREHLGCPAPGPLRGSGLCT</sequence>